<sequence length="239" mass="26597">MAPTPVLSTHTRPALTPLPTELIAKIIETTPIESRLDIALVCRRLANCAEGLLRRHRDAYEKYRVASDRDPALKAVLFATLPRLRDLKLARSIPSPGGMDLGHLLAPHEPYACLDWLRTFIENRIHQSPQAPGLQGLESLAIGVKTGDEVGDQRSGHLASPKLLIQLLRLPRLLSLYLHRLSQWDGNENCGNYSEWRTRTAASTTRPPAHLSLSTCTWTVLIPSAGKTTYTPWPPSQKR</sequence>
<dbReference type="InterPro" id="IPR001810">
    <property type="entry name" value="F-box_dom"/>
</dbReference>
<keyword evidence="3" id="KW-1185">Reference proteome</keyword>
<accession>A0A8K0T8M9</accession>
<dbReference type="PROSITE" id="PS50181">
    <property type="entry name" value="FBOX"/>
    <property type="match status" value="1"/>
</dbReference>
<dbReference type="AlphaFoldDB" id="A0A8K0T8M9"/>
<proteinExistence type="predicted"/>
<evidence type="ECO:0000259" key="1">
    <source>
        <dbReference type="PROSITE" id="PS50181"/>
    </source>
</evidence>
<feature type="domain" description="F-box" evidence="1">
    <location>
        <begin position="12"/>
        <end position="63"/>
    </location>
</feature>
<evidence type="ECO:0000313" key="2">
    <source>
        <dbReference type="EMBL" id="KAH7353895.1"/>
    </source>
</evidence>
<comment type="caution">
    <text evidence="2">The sequence shown here is derived from an EMBL/GenBank/DDBJ whole genome shotgun (WGS) entry which is preliminary data.</text>
</comment>
<name>A0A8K0T8M9_9PEZI</name>
<dbReference type="EMBL" id="JAGPXD010000005">
    <property type="protein sequence ID" value="KAH7353895.1"/>
    <property type="molecule type" value="Genomic_DNA"/>
</dbReference>
<evidence type="ECO:0000313" key="3">
    <source>
        <dbReference type="Proteomes" id="UP000813385"/>
    </source>
</evidence>
<organism evidence="2 3">
    <name type="scientific">Plectosphaerella cucumerina</name>
    <dbReference type="NCBI Taxonomy" id="40658"/>
    <lineage>
        <taxon>Eukaryota</taxon>
        <taxon>Fungi</taxon>
        <taxon>Dikarya</taxon>
        <taxon>Ascomycota</taxon>
        <taxon>Pezizomycotina</taxon>
        <taxon>Sordariomycetes</taxon>
        <taxon>Hypocreomycetidae</taxon>
        <taxon>Glomerellales</taxon>
        <taxon>Plectosphaerellaceae</taxon>
        <taxon>Plectosphaerella</taxon>
    </lineage>
</organism>
<reference evidence="2" key="1">
    <citation type="journal article" date="2021" name="Nat. Commun.">
        <title>Genetic determinants of endophytism in the Arabidopsis root mycobiome.</title>
        <authorList>
            <person name="Mesny F."/>
            <person name="Miyauchi S."/>
            <person name="Thiergart T."/>
            <person name="Pickel B."/>
            <person name="Atanasova L."/>
            <person name="Karlsson M."/>
            <person name="Huettel B."/>
            <person name="Barry K.W."/>
            <person name="Haridas S."/>
            <person name="Chen C."/>
            <person name="Bauer D."/>
            <person name="Andreopoulos W."/>
            <person name="Pangilinan J."/>
            <person name="LaButti K."/>
            <person name="Riley R."/>
            <person name="Lipzen A."/>
            <person name="Clum A."/>
            <person name="Drula E."/>
            <person name="Henrissat B."/>
            <person name="Kohler A."/>
            <person name="Grigoriev I.V."/>
            <person name="Martin F.M."/>
            <person name="Hacquard S."/>
        </authorList>
    </citation>
    <scope>NUCLEOTIDE SEQUENCE</scope>
    <source>
        <strain evidence="2">MPI-CAGE-AT-0016</strain>
    </source>
</reference>
<gene>
    <name evidence="2" type="ORF">B0T11DRAFT_121697</name>
</gene>
<dbReference type="Proteomes" id="UP000813385">
    <property type="component" value="Unassembled WGS sequence"/>
</dbReference>
<dbReference type="OrthoDB" id="3644718at2759"/>
<protein>
    <recommendedName>
        <fullName evidence="1">F-box domain-containing protein</fullName>
    </recommendedName>
</protein>